<dbReference type="FunFam" id="2.170.150.20:FF:000009">
    <property type="entry name" value="Peptide-methionine (R)-S-oxide reductase"/>
    <property type="match status" value="1"/>
</dbReference>
<dbReference type="GO" id="GO:0006979">
    <property type="term" value="P:response to oxidative stress"/>
    <property type="evidence" value="ECO:0007669"/>
    <property type="project" value="InterPro"/>
</dbReference>
<dbReference type="EC" id="1.8.4.12" evidence="2"/>
<evidence type="ECO:0000256" key="4">
    <source>
        <dbReference type="ARBA" id="ARBA00022833"/>
    </source>
</evidence>
<feature type="domain" description="MsrB" evidence="8">
    <location>
        <begin position="20"/>
        <end position="144"/>
    </location>
</feature>
<feature type="compositionally biased region" description="Low complexity" evidence="7">
    <location>
        <begin position="1"/>
        <end position="12"/>
    </location>
</feature>
<sequence length="147" mass="16418">MSESTPTTGSTPEDPRTLTDEDWAARLSPEEFHVLRRAGTERAFTGEYWDTNTVGVYACRACGAELFRSEQKFSAHCGWPSFFAPLAEDRVEYREDTTLGMRRVEVRCAACASHLGHVFEGEGYDTPTDLRYCINSISLTLQPEGPA</sequence>
<reference evidence="9 11" key="1">
    <citation type="submission" date="2017-02" db="EMBL/GenBank/DDBJ databases">
        <authorList>
            <person name="Peterson S.W."/>
        </authorList>
    </citation>
    <scope>NUCLEOTIDE SEQUENCE [LARGE SCALE GENOMIC DNA]</scope>
    <source>
        <strain evidence="9 11">2B3F</strain>
    </source>
</reference>
<evidence type="ECO:0000259" key="8">
    <source>
        <dbReference type="PROSITE" id="PS51790"/>
    </source>
</evidence>
<dbReference type="GO" id="GO:0030091">
    <property type="term" value="P:protein repair"/>
    <property type="evidence" value="ECO:0007669"/>
    <property type="project" value="InterPro"/>
</dbReference>
<reference evidence="10 12" key="2">
    <citation type="submission" date="2019-03" db="EMBL/GenBank/DDBJ databases">
        <title>Reclassification of Micrococcus aloeverae and Micrococcus yunnanensis as later heterotypic synonyms of Micrococcus luteus.</title>
        <authorList>
            <person name="Huang C.-H."/>
        </authorList>
    </citation>
    <scope>NUCLEOTIDE SEQUENCE [LARGE SCALE GENOMIC DNA]</scope>
    <source>
        <strain evidence="10 12">BCRC 12151</strain>
    </source>
</reference>
<keyword evidence="12" id="KW-1185">Reference proteome</keyword>
<evidence type="ECO:0000256" key="7">
    <source>
        <dbReference type="SAM" id="MobiDB-lite"/>
    </source>
</evidence>
<evidence type="ECO:0000256" key="5">
    <source>
        <dbReference type="ARBA" id="ARBA00023002"/>
    </source>
</evidence>
<protein>
    <recommendedName>
        <fullName evidence="2">peptide-methionine (R)-S-oxide reductase</fullName>
        <ecNumber evidence="2">1.8.4.12</ecNumber>
    </recommendedName>
</protein>
<evidence type="ECO:0000313" key="9">
    <source>
        <dbReference type="EMBL" id="SJN16502.1"/>
    </source>
</evidence>
<evidence type="ECO:0000256" key="6">
    <source>
        <dbReference type="ARBA" id="ARBA00048488"/>
    </source>
</evidence>
<comment type="catalytic activity">
    <reaction evidence="6">
        <text>L-methionyl-[protein] + [thioredoxin]-disulfide + H2O = L-methionyl-(R)-S-oxide-[protein] + [thioredoxin]-dithiol</text>
        <dbReference type="Rhea" id="RHEA:24164"/>
        <dbReference type="Rhea" id="RHEA-COMP:10698"/>
        <dbReference type="Rhea" id="RHEA-COMP:10700"/>
        <dbReference type="Rhea" id="RHEA-COMP:12313"/>
        <dbReference type="Rhea" id="RHEA-COMP:12314"/>
        <dbReference type="ChEBI" id="CHEBI:15377"/>
        <dbReference type="ChEBI" id="CHEBI:16044"/>
        <dbReference type="ChEBI" id="CHEBI:29950"/>
        <dbReference type="ChEBI" id="CHEBI:45764"/>
        <dbReference type="ChEBI" id="CHEBI:50058"/>
        <dbReference type="EC" id="1.8.4.12"/>
    </reaction>
</comment>
<dbReference type="SUPFAM" id="SSF51316">
    <property type="entry name" value="Mss4-like"/>
    <property type="match status" value="1"/>
</dbReference>
<dbReference type="Proteomes" id="UP000297477">
    <property type="component" value="Unassembled WGS sequence"/>
</dbReference>
<dbReference type="PANTHER" id="PTHR10173">
    <property type="entry name" value="METHIONINE SULFOXIDE REDUCTASE"/>
    <property type="match status" value="1"/>
</dbReference>
<name>A0A1R4I9K6_9MICC</name>
<keyword evidence="5 9" id="KW-0560">Oxidoreductase</keyword>
<evidence type="ECO:0000256" key="2">
    <source>
        <dbReference type="ARBA" id="ARBA00012499"/>
    </source>
</evidence>
<evidence type="ECO:0000313" key="12">
    <source>
        <dbReference type="Proteomes" id="UP000297477"/>
    </source>
</evidence>
<dbReference type="InterPro" id="IPR011057">
    <property type="entry name" value="Mss4-like_sf"/>
</dbReference>
<dbReference type="EMBL" id="FUKP01000007">
    <property type="protein sequence ID" value="SJN16502.1"/>
    <property type="molecule type" value="Genomic_DNA"/>
</dbReference>
<dbReference type="AlphaFoldDB" id="A0A1R4I9K6"/>
<accession>A0A1R4I9K6</accession>
<dbReference type="NCBIfam" id="TIGR00357">
    <property type="entry name" value="peptide-methionine (R)-S-oxide reductase MsrB"/>
    <property type="match status" value="1"/>
</dbReference>
<dbReference type="GO" id="GO:0005737">
    <property type="term" value="C:cytoplasm"/>
    <property type="evidence" value="ECO:0007669"/>
    <property type="project" value="TreeGrafter"/>
</dbReference>
<evidence type="ECO:0000256" key="3">
    <source>
        <dbReference type="ARBA" id="ARBA00022723"/>
    </source>
</evidence>
<evidence type="ECO:0000256" key="1">
    <source>
        <dbReference type="ARBA" id="ARBA00001947"/>
    </source>
</evidence>
<dbReference type="Pfam" id="PF01641">
    <property type="entry name" value="SelR"/>
    <property type="match status" value="1"/>
</dbReference>
<keyword evidence="4" id="KW-0862">Zinc</keyword>
<dbReference type="RefSeq" id="WP_067189431.1">
    <property type="nucleotide sequence ID" value="NZ_CP126965.1"/>
</dbReference>
<dbReference type="Gene3D" id="2.170.150.20">
    <property type="entry name" value="Peptide methionine sulfoxide reductase"/>
    <property type="match status" value="1"/>
</dbReference>
<dbReference type="EMBL" id="SPKT01000007">
    <property type="protein sequence ID" value="TFH99756.1"/>
    <property type="molecule type" value="Genomic_DNA"/>
</dbReference>
<feature type="region of interest" description="Disordered" evidence="7">
    <location>
        <begin position="1"/>
        <end position="22"/>
    </location>
</feature>
<keyword evidence="3" id="KW-0479">Metal-binding</keyword>
<dbReference type="InterPro" id="IPR028427">
    <property type="entry name" value="Met_Sox_Rdtase_MsrB"/>
</dbReference>
<dbReference type="GO" id="GO:0046872">
    <property type="term" value="F:metal ion binding"/>
    <property type="evidence" value="ECO:0007669"/>
    <property type="project" value="UniProtKB-KW"/>
</dbReference>
<evidence type="ECO:0000313" key="11">
    <source>
        <dbReference type="Proteomes" id="UP000196230"/>
    </source>
</evidence>
<dbReference type="PROSITE" id="PS51790">
    <property type="entry name" value="MSRB"/>
    <property type="match status" value="1"/>
</dbReference>
<evidence type="ECO:0000313" key="10">
    <source>
        <dbReference type="EMBL" id="TFH99756.1"/>
    </source>
</evidence>
<proteinExistence type="predicted"/>
<dbReference type="PANTHER" id="PTHR10173:SF52">
    <property type="entry name" value="METHIONINE-R-SULFOXIDE REDUCTASE B1"/>
    <property type="match status" value="1"/>
</dbReference>
<dbReference type="InterPro" id="IPR002579">
    <property type="entry name" value="Met_Sox_Rdtase_MsrB_dom"/>
</dbReference>
<gene>
    <name evidence="10" type="ORF">E4A49_04765</name>
    <name evidence="9" type="ORF">FM125_00925</name>
</gene>
<organism evidence="9 11">
    <name type="scientific">Micrococcus lylae</name>
    <dbReference type="NCBI Taxonomy" id="1273"/>
    <lineage>
        <taxon>Bacteria</taxon>
        <taxon>Bacillati</taxon>
        <taxon>Actinomycetota</taxon>
        <taxon>Actinomycetes</taxon>
        <taxon>Micrococcales</taxon>
        <taxon>Micrococcaceae</taxon>
        <taxon>Micrococcus</taxon>
    </lineage>
</organism>
<dbReference type="Proteomes" id="UP000196230">
    <property type="component" value="Unassembled WGS sequence"/>
</dbReference>
<dbReference type="GO" id="GO:0033743">
    <property type="term" value="F:peptide-methionine (R)-S-oxide reductase activity"/>
    <property type="evidence" value="ECO:0007669"/>
    <property type="project" value="UniProtKB-EC"/>
</dbReference>
<dbReference type="OrthoDB" id="9785497at2"/>
<comment type="cofactor">
    <cofactor evidence="1">
        <name>Zn(2+)</name>
        <dbReference type="ChEBI" id="CHEBI:29105"/>
    </cofactor>
</comment>